<keyword evidence="1" id="KW-0812">Transmembrane</keyword>
<keyword evidence="1" id="KW-0472">Membrane</keyword>
<dbReference type="AlphaFoldDB" id="A0A2J6T482"/>
<dbReference type="RefSeq" id="XP_024734739.1">
    <property type="nucleotide sequence ID" value="XM_024880593.1"/>
</dbReference>
<keyword evidence="1" id="KW-1133">Transmembrane helix</keyword>
<organism evidence="2 3">
    <name type="scientific">Hyaloscypha bicolor E</name>
    <dbReference type="NCBI Taxonomy" id="1095630"/>
    <lineage>
        <taxon>Eukaryota</taxon>
        <taxon>Fungi</taxon>
        <taxon>Dikarya</taxon>
        <taxon>Ascomycota</taxon>
        <taxon>Pezizomycotina</taxon>
        <taxon>Leotiomycetes</taxon>
        <taxon>Helotiales</taxon>
        <taxon>Hyaloscyphaceae</taxon>
        <taxon>Hyaloscypha</taxon>
        <taxon>Hyaloscypha bicolor</taxon>
    </lineage>
</organism>
<feature type="transmembrane region" description="Helical" evidence="1">
    <location>
        <begin position="64"/>
        <end position="88"/>
    </location>
</feature>
<dbReference type="InParanoid" id="A0A2J6T482"/>
<dbReference type="Proteomes" id="UP000235371">
    <property type="component" value="Unassembled WGS sequence"/>
</dbReference>
<dbReference type="OrthoDB" id="4987761at2759"/>
<proteinExistence type="predicted"/>
<protein>
    <submittedName>
        <fullName evidence="2">Uncharacterized protein</fullName>
    </submittedName>
</protein>
<dbReference type="EMBL" id="KZ613843">
    <property type="protein sequence ID" value="PMD57835.1"/>
    <property type="molecule type" value="Genomic_DNA"/>
</dbReference>
<accession>A0A2J6T482</accession>
<evidence type="ECO:0000256" key="1">
    <source>
        <dbReference type="SAM" id="Phobius"/>
    </source>
</evidence>
<evidence type="ECO:0000313" key="2">
    <source>
        <dbReference type="EMBL" id="PMD57835.1"/>
    </source>
</evidence>
<name>A0A2J6T482_9HELO</name>
<gene>
    <name evidence="2" type="ORF">K444DRAFT_614775</name>
</gene>
<evidence type="ECO:0000313" key="3">
    <source>
        <dbReference type="Proteomes" id="UP000235371"/>
    </source>
</evidence>
<sequence length="90" mass="9668">MGANLSSAIITHVDTSLDVISPQDAFNTRNMALLWLGAFQGIMMILATTLLVDRWRGPQGTSKVGFVSVVAALILSAAWPVIFLYMIMAG</sequence>
<feature type="transmembrane region" description="Helical" evidence="1">
    <location>
        <begin position="32"/>
        <end position="52"/>
    </location>
</feature>
<reference evidence="2 3" key="1">
    <citation type="submission" date="2016-04" db="EMBL/GenBank/DDBJ databases">
        <title>A degradative enzymes factory behind the ericoid mycorrhizal symbiosis.</title>
        <authorList>
            <consortium name="DOE Joint Genome Institute"/>
            <person name="Martino E."/>
            <person name="Morin E."/>
            <person name="Grelet G."/>
            <person name="Kuo A."/>
            <person name="Kohler A."/>
            <person name="Daghino S."/>
            <person name="Barry K."/>
            <person name="Choi C."/>
            <person name="Cichocki N."/>
            <person name="Clum A."/>
            <person name="Copeland A."/>
            <person name="Hainaut M."/>
            <person name="Haridas S."/>
            <person name="Labutti K."/>
            <person name="Lindquist E."/>
            <person name="Lipzen A."/>
            <person name="Khouja H.-R."/>
            <person name="Murat C."/>
            <person name="Ohm R."/>
            <person name="Olson A."/>
            <person name="Spatafora J."/>
            <person name="Veneault-Fourrey C."/>
            <person name="Henrissat B."/>
            <person name="Grigoriev I."/>
            <person name="Martin F."/>
            <person name="Perotto S."/>
        </authorList>
    </citation>
    <scope>NUCLEOTIDE SEQUENCE [LARGE SCALE GENOMIC DNA]</scope>
    <source>
        <strain evidence="2 3">E</strain>
    </source>
</reference>
<dbReference type="GeneID" id="36588670"/>
<keyword evidence="3" id="KW-1185">Reference proteome</keyword>